<dbReference type="EMBL" id="CP058579">
    <property type="protein sequence ID" value="QLG61051.1"/>
    <property type="molecule type" value="Genomic_DNA"/>
</dbReference>
<keyword evidence="3" id="KW-0378">Hydrolase</keyword>
<dbReference type="PANTHER" id="PTHR35005:SF1">
    <property type="entry name" value="2-AMINO-5-FORMYLAMINO-6-RIBOSYLAMINOPYRIMIDIN-4(3H)-ONE 5'-MONOPHOSPHATE DEFORMYLASE"/>
    <property type="match status" value="1"/>
</dbReference>
<evidence type="ECO:0000256" key="2">
    <source>
        <dbReference type="ARBA" id="ARBA00022723"/>
    </source>
</evidence>
<evidence type="ECO:0000313" key="5">
    <source>
        <dbReference type="EMBL" id="QLG61051.1"/>
    </source>
</evidence>
<accession>A0A7D5L9F3</accession>
<dbReference type="GO" id="GO:0016811">
    <property type="term" value="F:hydrolase activity, acting on carbon-nitrogen (but not peptide) bonds, in linear amides"/>
    <property type="evidence" value="ECO:0007669"/>
    <property type="project" value="TreeGrafter"/>
</dbReference>
<keyword evidence="6" id="KW-1185">Reference proteome</keyword>
<comment type="cofactor">
    <cofactor evidence="1">
        <name>Zn(2+)</name>
        <dbReference type="ChEBI" id="CHEBI:29105"/>
    </cofactor>
</comment>
<reference evidence="5 6" key="1">
    <citation type="submission" date="2020-06" db="EMBL/GenBank/DDBJ databases">
        <title>NJ-3-1, isolated from saline soil.</title>
        <authorList>
            <person name="Cui H.L."/>
            <person name="Shi X."/>
        </authorList>
    </citation>
    <scope>NUCLEOTIDE SEQUENCE [LARGE SCALE GENOMIC DNA]</scope>
    <source>
        <strain evidence="5 6">NJ-3-1</strain>
    </source>
</reference>
<dbReference type="Gene3D" id="3.40.50.10310">
    <property type="entry name" value="Creatininase"/>
    <property type="match status" value="1"/>
</dbReference>
<dbReference type="GO" id="GO:0046872">
    <property type="term" value="F:metal ion binding"/>
    <property type="evidence" value="ECO:0007669"/>
    <property type="project" value="UniProtKB-KW"/>
</dbReference>
<sequence length="268" mass="29186">MHSTVATVGSNSWRDLTADEIRDVGSQDGSVLVVPIGSMEQHGDHLPVSTDSVLVSEIAALGVARVEEDVPILMLPTLWCGYSPHHLSFGGTVSLEFDHMHRILEDIAGTALENGFDALLLLNGHGGNTSLVNGAVSTIGSEYDDVEVLGLTYFRLASRFIDEIRDSEIGGMGHGGEFETSLMLHLREDLVRENELTGTAMDEPYEEGIKDMFEGGPLAVYRGFEEYSTTGAIGSPEHASAEKGEQLYDRLGDELESLLRDVYERNRS</sequence>
<dbReference type="Pfam" id="PF02633">
    <property type="entry name" value="Creatininase"/>
    <property type="match status" value="1"/>
</dbReference>
<dbReference type="AlphaFoldDB" id="A0A7D5L9F3"/>
<keyword evidence="2" id="KW-0479">Metal-binding</keyword>
<proteinExistence type="predicted"/>
<dbReference type="PANTHER" id="PTHR35005">
    <property type="entry name" value="3-DEHYDRO-SCYLLO-INOSOSE HYDROLASE"/>
    <property type="match status" value="1"/>
</dbReference>
<evidence type="ECO:0000313" key="6">
    <source>
        <dbReference type="Proteomes" id="UP000509626"/>
    </source>
</evidence>
<organism evidence="5 6">
    <name type="scientific">Halorarum salinum</name>
    <dbReference type="NCBI Taxonomy" id="2743089"/>
    <lineage>
        <taxon>Archaea</taxon>
        <taxon>Methanobacteriati</taxon>
        <taxon>Methanobacteriota</taxon>
        <taxon>Stenosarchaea group</taxon>
        <taxon>Halobacteria</taxon>
        <taxon>Halobacteriales</taxon>
        <taxon>Haloferacaceae</taxon>
        <taxon>Halorarum</taxon>
    </lineage>
</organism>
<dbReference type="GeneID" id="56036708"/>
<dbReference type="KEGG" id="halu:HUG12_04575"/>
<keyword evidence="4" id="KW-0862">Zinc</keyword>
<evidence type="ECO:0000256" key="3">
    <source>
        <dbReference type="ARBA" id="ARBA00022801"/>
    </source>
</evidence>
<dbReference type="SUPFAM" id="SSF102215">
    <property type="entry name" value="Creatininase"/>
    <property type="match status" value="1"/>
</dbReference>
<dbReference type="GO" id="GO:0009231">
    <property type="term" value="P:riboflavin biosynthetic process"/>
    <property type="evidence" value="ECO:0007669"/>
    <property type="project" value="TreeGrafter"/>
</dbReference>
<evidence type="ECO:0000256" key="4">
    <source>
        <dbReference type="ARBA" id="ARBA00022833"/>
    </source>
</evidence>
<dbReference type="InterPro" id="IPR003785">
    <property type="entry name" value="Creatininase/forma_Hydrolase"/>
</dbReference>
<dbReference type="Proteomes" id="UP000509626">
    <property type="component" value="Chromosome"/>
</dbReference>
<dbReference type="InterPro" id="IPR024087">
    <property type="entry name" value="Creatininase-like_sf"/>
</dbReference>
<dbReference type="RefSeq" id="WP_179267635.1">
    <property type="nucleotide sequence ID" value="NZ_CP058579.1"/>
</dbReference>
<gene>
    <name evidence="5" type="ORF">HUG12_04575</name>
</gene>
<evidence type="ECO:0000256" key="1">
    <source>
        <dbReference type="ARBA" id="ARBA00001947"/>
    </source>
</evidence>
<name>A0A7D5L9F3_9EURY</name>
<dbReference type="OrthoDB" id="46121at2157"/>
<protein>
    <submittedName>
        <fullName evidence="5">Creatininase family protein</fullName>
    </submittedName>
</protein>